<keyword evidence="3" id="KW-0547">Nucleotide-binding</keyword>
<dbReference type="Proteomes" id="UP000075025">
    <property type="component" value="Unassembled WGS sequence"/>
</dbReference>
<gene>
    <name evidence="6" type="ORF">NS220_06225</name>
</gene>
<dbReference type="GO" id="GO:0005524">
    <property type="term" value="F:ATP binding"/>
    <property type="evidence" value="ECO:0007669"/>
    <property type="project" value="UniProtKB-KW"/>
</dbReference>
<dbReference type="PATRIC" id="fig|2033.6.peg.2218"/>
<protein>
    <submittedName>
        <fullName evidence="6">Peptide ABC transporter ATPase</fullName>
    </submittedName>
</protein>
<dbReference type="AlphaFoldDB" id="A0A147EYM4"/>
<dbReference type="RefSeq" id="WP_058623213.1">
    <property type="nucleotide sequence ID" value="NZ_LDRT01000033.1"/>
</dbReference>
<evidence type="ECO:0000313" key="7">
    <source>
        <dbReference type="Proteomes" id="UP000075025"/>
    </source>
</evidence>
<dbReference type="OrthoDB" id="5113678at2"/>
<name>A0A147EYM4_MICTE</name>
<dbReference type="PROSITE" id="PS00211">
    <property type="entry name" value="ABC_TRANSPORTER_1"/>
    <property type="match status" value="1"/>
</dbReference>
<sequence length="257" mass="27540">MPRTIDTDVAIRADDLSLARNGVRVIDGITLTLPFAETLVVRGATGSGKTSLVSMLAGRPDEGLSVVGGEAYIHGISARRPGRAHREWTFHTGYLPQGAGASLPSRLTVQDVIAEPITSRDRRVNTRALAVRVATLLDEMELPLGTAPKYPYELSAGMRQRVALARAFVLEPRLFVADDLYANLDVEVRAAARASIVRRRDERGMATLVVTNDADAPTDLDADVLVLHGGHAVALGHGAEDLQWTPGGAPDRRVSTP</sequence>
<evidence type="ECO:0000313" key="6">
    <source>
        <dbReference type="EMBL" id="KTR95386.1"/>
    </source>
</evidence>
<accession>A0A147EYM4</accession>
<proteinExistence type="inferred from homology"/>
<dbReference type="SUPFAM" id="SSF52540">
    <property type="entry name" value="P-loop containing nucleoside triphosphate hydrolases"/>
    <property type="match status" value="1"/>
</dbReference>
<feature type="domain" description="ABC transporter" evidence="5">
    <location>
        <begin position="11"/>
        <end position="254"/>
    </location>
</feature>
<comment type="similarity">
    <text evidence="1">Belongs to the ABC transporter superfamily.</text>
</comment>
<dbReference type="InterPro" id="IPR050319">
    <property type="entry name" value="ABC_transp_ATP-bind"/>
</dbReference>
<dbReference type="Gene3D" id="3.40.50.300">
    <property type="entry name" value="P-loop containing nucleotide triphosphate hydrolases"/>
    <property type="match status" value="1"/>
</dbReference>
<evidence type="ECO:0000256" key="4">
    <source>
        <dbReference type="ARBA" id="ARBA00022840"/>
    </source>
</evidence>
<dbReference type="GO" id="GO:0016887">
    <property type="term" value="F:ATP hydrolysis activity"/>
    <property type="evidence" value="ECO:0007669"/>
    <property type="project" value="InterPro"/>
</dbReference>
<dbReference type="PANTHER" id="PTHR43776">
    <property type="entry name" value="TRANSPORT ATP-BINDING PROTEIN"/>
    <property type="match status" value="1"/>
</dbReference>
<comment type="caution">
    <text evidence="6">The sequence shown here is derived from an EMBL/GenBank/DDBJ whole genome shotgun (WGS) entry which is preliminary data.</text>
</comment>
<dbReference type="InterPro" id="IPR017871">
    <property type="entry name" value="ABC_transporter-like_CS"/>
</dbReference>
<evidence type="ECO:0000256" key="2">
    <source>
        <dbReference type="ARBA" id="ARBA00022448"/>
    </source>
</evidence>
<reference evidence="6 7" key="1">
    <citation type="journal article" date="2016" name="Front. Microbiol.">
        <title>Genomic Resource of Rice Seed Associated Bacteria.</title>
        <authorList>
            <person name="Midha S."/>
            <person name="Bansal K."/>
            <person name="Sharma S."/>
            <person name="Kumar N."/>
            <person name="Patil P.P."/>
            <person name="Chaudhry V."/>
            <person name="Patil P.B."/>
        </authorList>
    </citation>
    <scope>NUCLEOTIDE SEQUENCE [LARGE SCALE GENOMIC DNA]</scope>
    <source>
        <strain evidence="6 7">NS220</strain>
    </source>
</reference>
<keyword evidence="4" id="KW-0067">ATP-binding</keyword>
<evidence type="ECO:0000256" key="1">
    <source>
        <dbReference type="ARBA" id="ARBA00005417"/>
    </source>
</evidence>
<dbReference type="Pfam" id="PF00005">
    <property type="entry name" value="ABC_tran"/>
    <property type="match status" value="1"/>
</dbReference>
<dbReference type="EMBL" id="LDRT01000033">
    <property type="protein sequence ID" value="KTR95386.1"/>
    <property type="molecule type" value="Genomic_DNA"/>
</dbReference>
<evidence type="ECO:0000256" key="3">
    <source>
        <dbReference type="ARBA" id="ARBA00022741"/>
    </source>
</evidence>
<keyword evidence="2" id="KW-0813">Transport</keyword>
<dbReference type="PROSITE" id="PS50893">
    <property type="entry name" value="ABC_TRANSPORTER_2"/>
    <property type="match status" value="1"/>
</dbReference>
<organism evidence="6 7">
    <name type="scientific">Microbacterium testaceum</name>
    <name type="common">Aureobacterium testaceum</name>
    <name type="synonym">Brevibacterium testaceum</name>
    <dbReference type="NCBI Taxonomy" id="2033"/>
    <lineage>
        <taxon>Bacteria</taxon>
        <taxon>Bacillati</taxon>
        <taxon>Actinomycetota</taxon>
        <taxon>Actinomycetes</taxon>
        <taxon>Micrococcales</taxon>
        <taxon>Microbacteriaceae</taxon>
        <taxon>Microbacterium</taxon>
    </lineage>
</organism>
<dbReference type="PANTHER" id="PTHR43776:SF7">
    <property type="entry name" value="D,D-DIPEPTIDE TRANSPORT ATP-BINDING PROTEIN DDPF-RELATED"/>
    <property type="match status" value="1"/>
</dbReference>
<evidence type="ECO:0000259" key="5">
    <source>
        <dbReference type="PROSITE" id="PS50893"/>
    </source>
</evidence>
<dbReference type="InterPro" id="IPR027417">
    <property type="entry name" value="P-loop_NTPase"/>
</dbReference>
<dbReference type="InterPro" id="IPR003439">
    <property type="entry name" value="ABC_transporter-like_ATP-bd"/>
</dbReference>